<organism evidence="4">
    <name type="scientific">Pseudo-nitzschia delicatissima</name>
    <dbReference type="NCBI Taxonomy" id="44447"/>
    <lineage>
        <taxon>Eukaryota</taxon>
        <taxon>Sar</taxon>
        <taxon>Stramenopiles</taxon>
        <taxon>Ochrophyta</taxon>
        <taxon>Bacillariophyta</taxon>
        <taxon>Bacillariophyceae</taxon>
        <taxon>Bacillariophycidae</taxon>
        <taxon>Bacillariales</taxon>
        <taxon>Bacillariaceae</taxon>
        <taxon>Pseudo-nitzschia</taxon>
    </lineage>
</organism>
<evidence type="ECO:0000256" key="2">
    <source>
        <dbReference type="RuleBase" id="RU003616"/>
    </source>
</evidence>
<dbReference type="PROSITE" id="PS01031">
    <property type="entry name" value="SHSP"/>
    <property type="match status" value="1"/>
</dbReference>
<evidence type="ECO:0000313" key="4">
    <source>
        <dbReference type="EMBL" id="CAD8762515.1"/>
    </source>
</evidence>
<accession>A0A7S0UK31</accession>
<dbReference type="InterPro" id="IPR008978">
    <property type="entry name" value="HSP20-like_chaperone"/>
</dbReference>
<proteinExistence type="inferred from homology"/>
<dbReference type="EMBL" id="HBFL01003599">
    <property type="protein sequence ID" value="CAD8762515.1"/>
    <property type="molecule type" value="Transcribed_RNA"/>
</dbReference>
<reference evidence="4" key="1">
    <citation type="submission" date="2021-01" db="EMBL/GenBank/DDBJ databases">
        <authorList>
            <person name="Corre E."/>
            <person name="Pelletier E."/>
            <person name="Niang G."/>
            <person name="Scheremetjew M."/>
            <person name="Finn R."/>
            <person name="Kale V."/>
            <person name="Holt S."/>
            <person name="Cochrane G."/>
            <person name="Meng A."/>
            <person name="Brown T."/>
            <person name="Cohen L."/>
        </authorList>
    </citation>
    <scope>NUCLEOTIDE SEQUENCE</scope>
    <source>
        <strain evidence="4">UNC1205</strain>
    </source>
</reference>
<gene>
    <name evidence="4" type="ORF">PDEL1432_LOCUS2555</name>
</gene>
<dbReference type="InterPro" id="IPR002068">
    <property type="entry name" value="A-crystallin/Hsp20_dom"/>
</dbReference>
<name>A0A7S0UK31_9STRA</name>
<protein>
    <recommendedName>
        <fullName evidence="3">SHSP domain-containing protein</fullName>
    </recommendedName>
</protein>
<dbReference type="AlphaFoldDB" id="A0A7S0UK31"/>
<comment type="similarity">
    <text evidence="1 2">Belongs to the small heat shock protein (HSP20) family.</text>
</comment>
<feature type="domain" description="SHSP" evidence="3">
    <location>
        <begin position="39"/>
        <end position="147"/>
    </location>
</feature>
<dbReference type="SUPFAM" id="SSF49764">
    <property type="entry name" value="HSP20-like chaperones"/>
    <property type="match status" value="1"/>
</dbReference>
<dbReference type="Pfam" id="PF00011">
    <property type="entry name" value="HSP20"/>
    <property type="match status" value="1"/>
</dbReference>
<evidence type="ECO:0000256" key="1">
    <source>
        <dbReference type="PROSITE-ProRule" id="PRU00285"/>
    </source>
</evidence>
<sequence length="147" mass="16811">MCRCNTTAFPIRILDSSSAKPDRRPMAIDEPACASPAYSLFGEDNNSVTIQEDETCFLLSIEMPNMNNSDVQISLRENVLSISGFRRSRFYSESFEDDRRAPMNRASTKRQRISRQLVIDPNAIDIERAMTSTWNGCYTLYAPKRVR</sequence>
<dbReference type="Gene3D" id="2.60.40.790">
    <property type="match status" value="1"/>
</dbReference>
<dbReference type="CDD" id="cd06464">
    <property type="entry name" value="ACD_sHsps-like"/>
    <property type="match status" value="1"/>
</dbReference>
<evidence type="ECO:0000259" key="3">
    <source>
        <dbReference type="PROSITE" id="PS01031"/>
    </source>
</evidence>